<keyword evidence="13" id="KW-1185">Reference proteome</keyword>
<dbReference type="PANTHER" id="PTHR24221">
    <property type="entry name" value="ATP-BINDING CASSETTE SUB-FAMILY B"/>
    <property type="match status" value="1"/>
</dbReference>
<dbReference type="KEGG" id="rti:DC20_13190"/>
<evidence type="ECO:0000313" key="12">
    <source>
        <dbReference type="EMBL" id="ALI99753.1"/>
    </source>
</evidence>
<dbReference type="GO" id="GO:0034040">
    <property type="term" value="F:ATPase-coupled lipid transmembrane transporter activity"/>
    <property type="evidence" value="ECO:0007669"/>
    <property type="project" value="TreeGrafter"/>
</dbReference>
<dbReference type="PROSITE" id="PS00211">
    <property type="entry name" value="ABC_TRANSPORTER_1"/>
    <property type="match status" value="1"/>
</dbReference>
<evidence type="ECO:0000256" key="8">
    <source>
        <dbReference type="ARBA" id="ARBA00023136"/>
    </source>
</evidence>
<evidence type="ECO:0008006" key="14">
    <source>
        <dbReference type="Google" id="ProtNLM"/>
    </source>
</evidence>
<keyword evidence="4 9" id="KW-0812">Transmembrane</keyword>
<dbReference type="GO" id="GO:0140359">
    <property type="term" value="F:ABC-type transporter activity"/>
    <property type="evidence" value="ECO:0007669"/>
    <property type="project" value="InterPro"/>
</dbReference>
<feature type="transmembrane region" description="Helical" evidence="9">
    <location>
        <begin position="183"/>
        <end position="203"/>
    </location>
</feature>
<feature type="transmembrane region" description="Helical" evidence="9">
    <location>
        <begin position="151"/>
        <end position="177"/>
    </location>
</feature>
<dbReference type="GO" id="GO:0005524">
    <property type="term" value="F:ATP binding"/>
    <property type="evidence" value="ECO:0007669"/>
    <property type="project" value="UniProtKB-KW"/>
</dbReference>
<organism evidence="12 13">
    <name type="scientific">Rufibacter tibetensis</name>
    <dbReference type="NCBI Taxonomy" id="512763"/>
    <lineage>
        <taxon>Bacteria</taxon>
        <taxon>Pseudomonadati</taxon>
        <taxon>Bacteroidota</taxon>
        <taxon>Cytophagia</taxon>
        <taxon>Cytophagales</taxon>
        <taxon>Hymenobacteraceae</taxon>
        <taxon>Rufibacter</taxon>
    </lineage>
</organism>
<dbReference type="STRING" id="512763.DC20_13190"/>
<dbReference type="Proteomes" id="UP000061382">
    <property type="component" value="Chromosome"/>
</dbReference>
<dbReference type="GO" id="GO:0016887">
    <property type="term" value="F:ATP hydrolysis activity"/>
    <property type="evidence" value="ECO:0007669"/>
    <property type="project" value="InterPro"/>
</dbReference>
<feature type="domain" description="ABC transporter" evidence="10">
    <location>
        <begin position="361"/>
        <end position="588"/>
    </location>
</feature>
<reference evidence="12 13" key="1">
    <citation type="submission" date="2015-08" db="EMBL/GenBank/DDBJ databases">
        <title>Complete genome sequence of Rufibacter tibetensis strain 1351t, a radiation-resistant bacterium from tibet plateau.</title>
        <authorList>
            <person name="Dai J."/>
        </authorList>
    </citation>
    <scope>NUCLEOTIDE SEQUENCE [LARGE SCALE GENOMIC DNA]</scope>
    <source>
        <strain evidence="12 13">1351</strain>
    </source>
</reference>
<feature type="transmembrane region" description="Helical" evidence="9">
    <location>
        <begin position="80"/>
        <end position="102"/>
    </location>
</feature>
<evidence type="ECO:0000256" key="5">
    <source>
        <dbReference type="ARBA" id="ARBA00022741"/>
    </source>
</evidence>
<feature type="transmembrane region" description="Helical" evidence="9">
    <location>
        <begin position="272"/>
        <end position="290"/>
    </location>
</feature>
<name>A0A0P0CQS1_9BACT</name>
<dbReference type="SMART" id="SM00382">
    <property type="entry name" value="AAA"/>
    <property type="match status" value="1"/>
</dbReference>
<dbReference type="InterPro" id="IPR036640">
    <property type="entry name" value="ABC1_TM_sf"/>
</dbReference>
<dbReference type="PROSITE" id="PS50929">
    <property type="entry name" value="ABC_TM1F"/>
    <property type="match status" value="1"/>
</dbReference>
<dbReference type="GO" id="GO:0005886">
    <property type="term" value="C:plasma membrane"/>
    <property type="evidence" value="ECO:0007669"/>
    <property type="project" value="UniProtKB-SubCell"/>
</dbReference>
<feature type="transmembrane region" description="Helical" evidence="9">
    <location>
        <begin position="29"/>
        <end position="53"/>
    </location>
</feature>
<dbReference type="FunFam" id="3.40.50.300:FF:000299">
    <property type="entry name" value="ABC transporter ATP-binding protein/permease"/>
    <property type="match status" value="1"/>
</dbReference>
<keyword evidence="3" id="KW-1003">Cell membrane</keyword>
<evidence type="ECO:0000313" key="13">
    <source>
        <dbReference type="Proteomes" id="UP000061382"/>
    </source>
</evidence>
<dbReference type="Gene3D" id="1.20.1560.10">
    <property type="entry name" value="ABC transporter type 1, transmembrane domain"/>
    <property type="match status" value="1"/>
</dbReference>
<dbReference type="SUPFAM" id="SSF52540">
    <property type="entry name" value="P-loop containing nucleoside triphosphate hydrolases"/>
    <property type="match status" value="1"/>
</dbReference>
<dbReference type="SUPFAM" id="SSF90123">
    <property type="entry name" value="ABC transporter transmembrane region"/>
    <property type="match status" value="1"/>
</dbReference>
<gene>
    <name evidence="12" type="ORF">DC20_13190</name>
</gene>
<evidence type="ECO:0000256" key="3">
    <source>
        <dbReference type="ARBA" id="ARBA00022475"/>
    </source>
</evidence>
<dbReference type="InterPro" id="IPR003439">
    <property type="entry name" value="ABC_transporter-like_ATP-bd"/>
</dbReference>
<keyword evidence="5" id="KW-0547">Nucleotide-binding</keyword>
<evidence type="ECO:0000256" key="1">
    <source>
        <dbReference type="ARBA" id="ARBA00004651"/>
    </source>
</evidence>
<dbReference type="InterPro" id="IPR011527">
    <property type="entry name" value="ABC1_TM_dom"/>
</dbReference>
<dbReference type="PATRIC" id="fig|512763.3.peg.2894"/>
<dbReference type="InterPro" id="IPR003593">
    <property type="entry name" value="AAA+_ATPase"/>
</dbReference>
<dbReference type="RefSeq" id="WP_062544258.1">
    <property type="nucleotide sequence ID" value="NZ_CP012643.1"/>
</dbReference>
<evidence type="ECO:0000256" key="2">
    <source>
        <dbReference type="ARBA" id="ARBA00022448"/>
    </source>
</evidence>
<dbReference type="InterPro" id="IPR017871">
    <property type="entry name" value="ABC_transporter-like_CS"/>
</dbReference>
<sequence>MNKGIVLQALQSISFYLSSKEKRSAIGNFFLLLIASVLDVFGLASLVPVIMAASNPDVIRTNKYIAEVYGFFGFENYKTFLVVLIIGVFFFFLIKNLFSIWVNYKQVVFTAKLAIKIIRKQFDKYTNLPYWHFNNEGSAKLINGIITVPQWYIAGIIRAIFVLFSEIAIMSVIVIGIFVYQPVLFIILIVVLTPSAVLTYQALKNRSQKLGDQINHLRPISHALLTNTFNGYVELKLANKIEEFRNKFIQNQRDVQALDEKSYLFSMIPLKVIEMVAILGIVTIFLYSILFTDSSSNLITLIGLFAAAAYRLMPSLNRMLTSLVTLKQSSYTITELDRFNEFEKEYHEESVKKPVHFEKNIEFQNVSFSFPGSDKKTIDTINLNIRKGEKVGFIGSSGSGKTTLMNLLLRFYEENSGAILVDNVPLKEENKRSWYDIIGYVKQDTFLMESSIKDNITLADVFVDEEKLNYALEKASLKGFVDSLPEGVNTLIGERGSRLSGGQKQRIGIARALYKNTQVLVLDEATSALDTTTEREVSEAINRLSDTDITILIIAHRITTLKDCDKIFEMGEGKIVAERTYEEVLKEVS</sequence>
<evidence type="ECO:0000256" key="4">
    <source>
        <dbReference type="ARBA" id="ARBA00022692"/>
    </source>
</evidence>
<evidence type="ECO:0000259" key="11">
    <source>
        <dbReference type="PROSITE" id="PS50929"/>
    </source>
</evidence>
<dbReference type="InterPro" id="IPR027417">
    <property type="entry name" value="P-loop_NTPase"/>
</dbReference>
<keyword evidence="6" id="KW-0067">ATP-binding</keyword>
<comment type="subcellular location">
    <subcellularLocation>
        <location evidence="1">Cell membrane</location>
        <topology evidence="1">Multi-pass membrane protein</topology>
    </subcellularLocation>
</comment>
<dbReference type="Pfam" id="PF00005">
    <property type="entry name" value="ABC_tran"/>
    <property type="match status" value="1"/>
</dbReference>
<accession>A0A0P0CQS1</accession>
<protein>
    <recommendedName>
        <fullName evidence="14">ABC transporter ATP-binding protein</fullName>
    </recommendedName>
</protein>
<dbReference type="OrthoDB" id="1522160at2"/>
<dbReference type="EMBL" id="CP012643">
    <property type="protein sequence ID" value="ALI99753.1"/>
    <property type="molecule type" value="Genomic_DNA"/>
</dbReference>
<dbReference type="PROSITE" id="PS50893">
    <property type="entry name" value="ABC_TRANSPORTER_2"/>
    <property type="match status" value="1"/>
</dbReference>
<keyword evidence="2" id="KW-0813">Transport</keyword>
<evidence type="ECO:0000256" key="7">
    <source>
        <dbReference type="ARBA" id="ARBA00022989"/>
    </source>
</evidence>
<proteinExistence type="predicted"/>
<evidence type="ECO:0000256" key="9">
    <source>
        <dbReference type="SAM" id="Phobius"/>
    </source>
</evidence>
<dbReference type="AlphaFoldDB" id="A0A0P0CQS1"/>
<feature type="domain" description="ABC transmembrane type-1" evidence="11">
    <location>
        <begin position="29"/>
        <end position="328"/>
    </location>
</feature>
<dbReference type="Gene3D" id="3.40.50.300">
    <property type="entry name" value="P-loop containing nucleotide triphosphate hydrolases"/>
    <property type="match status" value="1"/>
</dbReference>
<dbReference type="InterPro" id="IPR039421">
    <property type="entry name" value="Type_1_exporter"/>
</dbReference>
<evidence type="ECO:0000259" key="10">
    <source>
        <dbReference type="PROSITE" id="PS50893"/>
    </source>
</evidence>
<keyword evidence="7 9" id="KW-1133">Transmembrane helix</keyword>
<dbReference type="PANTHER" id="PTHR24221:SF654">
    <property type="entry name" value="ATP-BINDING CASSETTE SUB-FAMILY B MEMBER 6"/>
    <property type="match status" value="1"/>
</dbReference>
<keyword evidence="8 9" id="KW-0472">Membrane</keyword>
<evidence type="ECO:0000256" key="6">
    <source>
        <dbReference type="ARBA" id="ARBA00022840"/>
    </source>
</evidence>